<accession>A0ABT0PDJ9</accession>
<gene>
    <name evidence="2" type="ORF">M3P05_05860</name>
</gene>
<name>A0ABT0PDJ9_9GAMM</name>
<dbReference type="EMBL" id="JAMFLX010000006">
    <property type="protein sequence ID" value="MCL6269464.1"/>
    <property type="molecule type" value="Genomic_DNA"/>
</dbReference>
<keyword evidence="3" id="KW-1185">Reference proteome</keyword>
<comment type="caution">
    <text evidence="2">The sequence shown here is derived from an EMBL/GenBank/DDBJ whole genome shotgun (WGS) entry which is preliminary data.</text>
</comment>
<sequence length="503" mass="56720">MDRSSPLLSPPPPLKIPLPAEETSTGTPIVLADPKPQISATPMLCSPPQPLDQKNIDSMKVTDAKSLPAKRPDTGSSWGQLLHNIDQLRAGEIDDKAFVDRLRLIRKGLSYLDDLIKDFLLTESQSVKVSYFEHLQGFYSRILPRLFMENIGCGESLMSTAPLAKDAPVNFIWVGSLIPDHYLDVPVKMAQTNPDREVILWYYSLYLSDSEQQKMASLNCRLNSNLEKAIPHRIKVLDINHLDQPLSIEGDEINLKQLLDQVLLSGEERKKSVLVAADLIRFYLMAAGSEVIDEICKNQNLDIKNRTSTGMIYMDLDIPGNCMFQRMECYSGDVYDMVLWEDSKENPCELSSYIVRTDSERVREKLHMSSAPISDWLTQKLPAGLAALRIDSTVDINLLAVNQKQNPVFLRSLKQSKELIDDHSCYKCLVKIWIFSPVGHCFFDSITDAFEPLITFPEAGRRSTVMDTVAAFQLLSLKNETTVTRGFHSKVNVNLSSHWADQD</sequence>
<protein>
    <submittedName>
        <fullName evidence="2">Uncharacterized protein</fullName>
    </submittedName>
</protein>
<organism evidence="2 3">
    <name type="scientific">Parendozoicomonas callyspongiae</name>
    <dbReference type="NCBI Taxonomy" id="2942213"/>
    <lineage>
        <taxon>Bacteria</taxon>
        <taxon>Pseudomonadati</taxon>
        <taxon>Pseudomonadota</taxon>
        <taxon>Gammaproteobacteria</taxon>
        <taxon>Oceanospirillales</taxon>
        <taxon>Endozoicomonadaceae</taxon>
        <taxon>Parendozoicomonas</taxon>
    </lineage>
</organism>
<feature type="region of interest" description="Disordered" evidence="1">
    <location>
        <begin position="1"/>
        <end position="49"/>
    </location>
</feature>
<dbReference type="Gene3D" id="3.90.550.20">
    <property type="match status" value="1"/>
</dbReference>
<dbReference type="Proteomes" id="UP001203338">
    <property type="component" value="Unassembled WGS sequence"/>
</dbReference>
<reference evidence="2 3" key="1">
    <citation type="submission" date="2022-05" db="EMBL/GenBank/DDBJ databases">
        <authorList>
            <person name="Park J.-S."/>
        </authorList>
    </citation>
    <scope>NUCLEOTIDE SEQUENCE [LARGE SCALE GENOMIC DNA]</scope>
    <source>
        <strain evidence="2 3">2012CJ34-2</strain>
    </source>
</reference>
<proteinExistence type="predicted"/>
<evidence type="ECO:0000256" key="1">
    <source>
        <dbReference type="SAM" id="MobiDB-lite"/>
    </source>
</evidence>
<evidence type="ECO:0000313" key="2">
    <source>
        <dbReference type="EMBL" id="MCL6269464.1"/>
    </source>
</evidence>
<evidence type="ECO:0000313" key="3">
    <source>
        <dbReference type="Proteomes" id="UP001203338"/>
    </source>
</evidence>
<dbReference type="RefSeq" id="WP_249698489.1">
    <property type="nucleotide sequence ID" value="NZ_JAMFLX010000006.1"/>
</dbReference>